<dbReference type="Proteomes" id="UP000753802">
    <property type="component" value="Unassembled WGS sequence"/>
</dbReference>
<keyword evidence="1" id="KW-0732">Signal</keyword>
<name>A0ABW9ZTW2_9BACT</name>
<evidence type="ECO:0000313" key="3">
    <source>
        <dbReference type="Proteomes" id="UP000753802"/>
    </source>
</evidence>
<evidence type="ECO:0000313" key="2">
    <source>
        <dbReference type="EMBL" id="NCI50583.1"/>
    </source>
</evidence>
<protein>
    <recommendedName>
        <fullName evidence="4">Beta-lactamase-inhibitor-like, PepSY-like</fullName>
    </recommendedName>
</protein>
<gene>
    <name evidence="2" type="ORF">GWC95_11655</name>
</gene>
<dbReference type="EMBL" id="JAACJS010000015">
    <property type="protein sequence ID" value="NCI50583.1"/>
    <property type="molecule type" value="Genomic_DNA"/>
</dbReference>
<dbReference type="RefSeq" id="WP_161818901.1">
    <property type="nucleotide sequence ID" value="NZ_JAACJS010000015.1"/>
</dbReference>
<reference evidence="2 3" key="1">
    <citation type="submission" date="2020-01" db="EMBL/GenBank/DDBJ databases">
        <title>Genome analysis.</title>
        <authorList>
            <person name="Wu S."/>
            <person name="Wang G."/>
        </authorList>
    </citation>
    <scope>NUCLEOTIDE SEQUENCE [LARGE SCALE GENOMIC DNA]</scope>
    <source>
        <strain evidence="2 3">SYL130</strain>
    </source>
</reference>
<sequence length="163" mass="18332">MRLFLFLTMIAISVTTRAQSPLTYDSIDFKKIRINGLYFGSKKAELEKRFGTPQKVVTTEATKGTDLYSDYYYGKSTLRVSPAGVFNGFKLTEDNFVMGYGLKLIKPGASIKEFALNFPASFKAYAKDTGGKFKLKIRPGNSFIVFKTKNGIVTEIETWEETL</sequence>
<keyword evidence="3" id="KW-1185">Reference proteome</keyword>
<feature type="chain" id="PRO_5047032602" description="Beta-lactamase-inhibitor-like, PepSY-like" evidence="1">
    <location>
        <begin position="19"/>
        <end position="163"/>
    </location>
</feature>
<comment type="caution">
    <text evidence="2">The sequence shown here is derived from an EMBL/GenBank/DDBJ whole genome shotgun (WGS) entry which is preliminary data.</text>
</comment>
<accession>A0ABW9ZTW2</accession>
<proteinExistence type="predicted"/>
<feature type="signal peptide" evidence="1">
    <location>
        <begin position="1"/>
        <end position="18"/>
    </location>
</feature>
<organism evidence="2 3">
    <name type="scientific">Sediminibacterium roseum</name>
    <dbReference type="NCBI Taxonomy" id="1978412"/>
    <lineage>
        <taxon>Bacteria</taxon>
        <taxon>Pseudomonadati</taxon>
        <taxon>Bacteroidota</taxon>
        <taxon>Chitinophagia</taxon>
        <taxon>Chitinophagales</taxon>
        <taxon>Chitinophagaceae</taxon>
        <taxon>Sediminibacterium</taxon>
    </lineage>
</organism>
<evidence type="ECO:0008006" key="4">
    <source>
        <dbReference type="Google" id="ProtNLM"/>
    </source>
</evidence>
<evidence type="ECO:0000256" key="1">
    <source>
        <dbReference type="SAM" id="SignalP"/>
    </source>
</evidence>